<dbReference type="InterPro" id="IPR029063">
    <property type="entry name" value="SAM-dependent_MTases_sf"/>
</dbReference>
<feature type="domain" description="Histidine-specific methyltransferase SAM-dependent" evidence="3">
    <location>
        <begin position="21"/>
        <end position="325"/>
    </location>
</feature>
<dbReference type="RefSeq" id="WP_244017768.1">
    <property type="nucleotide sequence ID" value="NZ_JALHLF010000012.1"/>
</dbReference>
<evidence type="ECO:0000313" key="5">
    <source>
        <dbReference type="Proteomes" id="UP001162881"/>
    </source>
</evidence>
<name>A0ABT0BAQ2_9SPHN</name>
<dbReference type="SUPFAM" id="SSF53335">
    <property type="entry name" value="S-adenosyl-L-methionine-dependent methyltransferases"/>
    <property type="match status" value="1"/>
</dbReference>
<organism evidence="4 5">
    <name type="scientific">Novosphingobium organovorum</name>
    <dbReference type="NCBI Taxonomy" id="2930092"/>
    <lineage>
        <taxon>Bacteria</taxon>
        <taxon>Pseudomonadati</taxon>
        <taxon>Pseudomonadota</taxon>
        <taxon>Alphaproteobacteria</taxon>
        <taxon>Sphingomonadales</taxon>
        <taxon>Sphingomonadaceae</taxon>
        <taxon>Novosphingobium</taxon>
    </lineage>
</organism>
<keyword evidence="5" id="KW-1185">Reference proteome</keyword>
<dbReference type="NCBIfam" id="TIGR03438">
    <property type="entry name" value="egtD_ergothio"/>
    <property type="match status" value="1"/>
</dbReference>
<dbReference type="EC" id="2.1.1.44" evidence="4"/>
<gene>
    <name evidence="4" type="primary">egtD</name>
    <name evidence="4" type="ORF">MTR62_05410</name>
</gene>
<dbReference type="PANTHER" id="PTHR43397:SF1">
    <property type="entry name" value="ERGOTHIONEINE BIOSYNTHESIS PROTEIN 1"/>
    <property type="match status" value="1"/>
</dbReference>
<dbReference type="EMBL" id="JALHLF010000012">
    <property type="protein sequence ID" value="MCJ2182142.1"/>
    <property type="molecule type" value="Genomic_DNA"/>
</dbReference>
<evidence type="ECO:0000256" key="2">
    <source>
        <dbReference type="ARBA" id="ARBA00022679"/>
    </source>
</evidence>
<evidence type="ECO:0000256" key="1">
    <source>
        <dbReference type="ARBA" id="ARBA00022603"/>
    </source>
</evidence>
<evidence type="ECO:0000313" key="4">
    <source>
        <dbReference type="EMBL" id="MCJ2182142.1"/>
    </source>
</evidence>
<reference evidence="4" key="1">
    <citation type="submission" date="2022-03" db="EMBL/GenBank/DDBJ databases">
        <title>Identification of a novel bacterium isolated from mangrove sediments.</title>
        <authorList>
            <person name="Pan X."/>
        </authorList>
    </citation>
    <scope>NUCLEOTIDE SEQUENCE</scope>
    <source>
        <strain evidence="4">B1949</strain>
    </source>
</reference>
<keyword evidence="1 4" id="KW-0489">Methyltransferase</keyword>
<dbReference type="Gene3D" id="3.40.50.150">
    <property type="entry name" value="Vaccinia Virus protein VP39"/>
    <property type="match status" value="1"/>
</dbReference>
<dbReference type="InterPro" id="IPR019257">
    <property type="entry name" value="MeTrfase_dom"/>
</dbReference>
<dbReference type="GO" id="GO:0052706">
    <property type="term" value="F:L-histidine N(alpha)-methyltransferase activity"/>
    <property type="evidence" value="ECO:0007669"/>
    <property type="project" value="UniProtKB-EC"/>
</dbReference>
<accession>A0ABT0BAQ2</accession>
<comment type="caution">
    <text evidence="4">The sequence shown here is derived from an EMBL/GenBank/DDBJ whole genome shotgun (WGS) entry which is preliminary data.</text>
</comment>
<dbReference type="PANTHER" id="PTHR43397">
    <property type="entry name" value="ERGOTHIONEINE BIOSYNTHESIS PROTEIN 1"/>
    <property type="match status" value="1"/>
</dbReference>
<dbReference type="Pfam" id="PF10017">
    <property type="entry name" value="Methyltransf_33"/>
    <property type="match status" value="1"/>
</dbReference>
<keyword evidence="2 4" id="KW-0808">Transferase</keyword>
<dbReference type="InterPro" id="IPR035094">
    <property type="entry name" value="EgtD"/>
</dbReference>
<dbReference type="Proteomes" id="UP001162881">
    <property type="component" value="Unassembled WGS sequence"/>
</dbReference>
<sequence>MATSPLDATSGSLHRSFARAFRTDVLSGLAGRAKSIPARWLYDETGSEIFEEITQAPEYYPTRTETALLRAHSADVVRQSGADAPVVEFGSGSSLKTRILLEHMPRTTYVPIDICGEFMDAACAELGTRFPKLEILPVEGDFTQEVPLPSCVKSPDGASPEALGFFPGSTIGNLLHAEAVDMLGAMRRTLGEGAWLLIGMDRAKEPGRLIAAYDDALGVTAQFNLNLLTRINRELDGSIPVDCFRHLALWNEERSRIEMHLEAIQDVRFEVAGTPFTMGHGETIHTENCHKYTPREMEDLLAAGGWTTHSHWSDTDGDYSLLLARAHDQERG</sequence>
<evidence type="ECO:0000259" key="3">
    <source>
        <dbReference type="Pfam" id="PF10017"/>
    </source>
</evidence>
<dbReference type="GO" id="GO:0032259">
    <property type="term" value="P:methylation"/>
    <property type="evidence" value="ECO:0007669"/>
    <property type="project" value="UniProtKB-KW"/>
</dbReference>
<dbReference type="PIRSF" id="PIRSF018005">
    <property type="entry name" value="UCP018005"/>
    <property type="match status" value="1"/>
</dbReference>
<dbReference type="InterPro" id="IPR017804">
    <property type="entry name" value="MeTrfase_EgtD-like"/>
</dbReference>
<proteinExistence type="predicted"/>
<dbReference type="InterPro" id="IPR051128">
    <property type="entry name" value="EgtD_Methyltrsf_superfamily"/>
</dbReference>
<protein>
    <submittedName>
        <fullName evidence="4">L-histidine N(Alpha)-methyltransferase</fullName>
        <ecNumber evidence="4">2.1.1.44</ecNumber>
    </submittedName>
</protein>